<feature type="transmembrane region" description="Helical" evidence="5">
    <location>
        <begin position="110"/>
        <end position="128"/>
    </location>
</feature>
<dbReference type="GO" id="GO:0016020">
    <property type="term" value="C:membrane"/>
    <property type="evidence" value="ECO:0007669"/>
    <property type="project" value="UniProtKB-SubCell"/>
</dbReference>
<accession>A0A4R3Y8V9</accession>
<feature type="transmembrane region" description="Helical" evidence="5">
    <location>
        <begin position="336"/>
        <end position="358"/>
    </location>
</feature>
<dbReference type="PANTHER" id="PTHR37422:SF13">
    <property type="entry name" value="LIPOPOLYSACCHARIDE BIOSYNTHESIS PROTEIN PA4999-RELATED"/>
    <property type="match status" value="1"/>
</dbReference>
<feature type="transmembrane region" description="Helical" evidence="5">
    <location>
        <begin position="176"/>
        <end position="193"/>
    </location>
</feature>
<dbReference type="Pfam" id="PF04932">
    <property type="entry name" value="Wzy_C"/>
    <property type="match status" value="1"/>
</dbReference>
<dbReference type="OrthoDB" id="9772644at2"/>
<dbReference type="PANTHER" id="PTHR37422">
    <property type="entry name" value="TEICHURONIC ACID BIOSYNTHESIS PROTEIN TUAE"/>
    <property type="match status" value="1"/>
</dbReference>
<gene>
    <name evidence="8" type="ORF">EDC63_10469</name>
</gene>
<evidence type="ECO:0000256" key="1">
    <source>
        <dbReference type="ARBA" id="ARBA00004141"/>
    </source>
</evidence>
<keyword evidence="8" id="KW-0436">Ligase</keyword>
<feature type="transmembrane region" description="Helical" evidence="5">
    <location>
        <begin position="49"/>
        <end position="69"/>
    </location>
</feature>
<evidence type="ECO:0000259" key="6">
    <source>
        <dbReference type="Pfam" id="PF04932"/>
    </source>
</evidence>
<organism evidence="8 9">
    <name type="scientific">Sulfurirhabdus autotrophica</name>
    <dbReference type="NCBI Taxonomy" id="1706046"/>
    <lineage>
        <taxon>Bacteria</taxon>
        <taxon>Pseudomonadati</taxon>
        <taxon>Pseudomonadota</taxon>
        <taxon>Betaproteobacteria</taxon>
        <taxon>Nitrosomonadales</taxon>
        <taxon>Sulfuricellaceae</taxon>
        <taxon>Sulfurirhabdus</taxon>
    </lineage>
</organism>
<comment type="subcellular location">
    <subcellularLocation>
        <location evidence="1">Membrane</location>
        <topology evidence="1">Multi-pass membrane protein</topology>
    </subcellularLocation>
</comment>
<dbReference type="InterPro" id="IPR051533">
    <property type="entry name" value="WaaL-like"/>
</dbReference>
<feature type="transmembrane region" description="Helical" evidence="5">
    <location>
        <begin position="7"/>
        <end position="37"/>
    </location>
</feature>
<feature type="transmembrane region" description="Helical" evidence="5">
    <location>
        <begin position="200"/>
        <end position="217"/>
    </location>
</feature>
<keyword evidence="4 5" id="KW-0472">Membrane</keyword>
<dbReference type="AlphaFoldDB" id="A0A4R3Y8V9"/>
<feature type="domain" description="O-antigen ligase-related" evidence="6">
    <location>
        <begin position="209"/>
        <end position="339"/>
    </location>
</feature>
<feature type="transmembrane region" description="Helical" evidence="5">
    <location>
        <begin position="135"/>
        <end position="156"/>
    </location>
</feature>
<feature type="transmembrane region" description="Helical" evidence="5">
    <location>
        <begin position="81"/>
        <end position="104"/>
    </location>
</feature>
<feature type="transmembrane region" description="Helical" evidence="5">
    <location>
        <begin position="370"/>
        <end position="389"/>
    </location>
</feature>
<dbReference type="Proteomes" id="UP000295367">
    <property type="component" value="Unassembled WGS sequence"/>
</dbReference>
<sequence length="428" mass="47593">MTEMRDFAIFTMLLSFAMLAMYRPWLGVLGLAILSYMHPQGYALGFAKHIPVFLILFGVVSLSTVTHYVRTRPSYTLPFDWRLVFLIALWLWFGVSSYFAIFPSGALEKYIDVLKILPPLLLTLLLIDGREKLRYLMITIVVAILIVAVKGGYWAVINGFHDRVYGPPGSPYADNNEFAVVVSMVIPLLFLWLRESKDKLLRMVIMGGILLCYGSVISSWSRGGMLALFVVTLMLLWHSKKKLLAVPFLVIVLAGFFVQLPGNWFERMETLSAVEQDASAQSRLAVWRIGREFVLHHPVTGGGFDAWPALTLSTGGPLDWHSAYVEMATEHGLVGLAIWSLLLFGTLASLTRLGVTAARKGLTWAADYAAMIRASLMAYMVGGLTLGIAYWELPYHLIMIAIVLGEIVTKGIFDKNETGIDQNSSKSG</sequence>
<evidence type="ECO:0000313" key="8">
    <source>
        <dbReference type="EMBL" id="TCV88112.1"/>
    </source>
</evidence>
<dbReference type="EMBL" id="SMCO01000004">
    <property type="protein sequence ID" value="TCV88112.1"/>
    <property type="molecule type" value="Genomic_DNA"/>
</dbReference>
<evidence type="ECO:0000259" key="7">
    <source>
        <dbReference type="Pfam" id="PF19358"/>
    </source>
</evidence>
<dbReference type="GO" id="GO:0016874">
    <property type="term" value="F:ligase activity"/>
    <property type="evidence" value="ECO:0007669"/>
    <property type="project" value="UniProtKB-KW"/>
</dbReference>
<feature type="transmembrane region" description="Helical" evidence="5">
    <location>
        <begin position="243"/>
        <end position="262"/>
    </location>
</feature>
<dbReference type="Pfam" id="PF19358">
    <property type="entry name" value="DUF5935"/>
    <property type="match status" value="1"/>
</dbReference>
<keyword evidence="3 5" id="KW-1133">Transmembrane helix</keyword>
<keyword evidence="9" id="KW-1185">Reference proteome</keyword>
<dbReference type="RefSeq" id="WP_124945746.1">
    <property type="nucleotide sequence ID" value="NZ_BHVT01000019.1"/>
</dbReference>
<evidence type="ECO:0000256" key="3">
    <source>
        <dbReference type="ARBA" id="ARBA00022989"/>
    </source>
</evidence>
<evidence type="ECO:0000256" key="5">
    <source>
        <dbReference type="SAM" id="Phobius"/>
    </source>
</evidence>
<evidence type="ECO:0000256" key="4">
    <source>
        <dbReference type="ARBA" id="ARBA00023136"/>
    </source>
</evidence>
<dbReference type="InterPro" id="IPR007016">
    <property type="entry name" value="O-antigen_ligase-rel_domated"/>
</dbReference>
<protein>
    <submittedName>
        <fullName evidence="8">Putative O-glycosylation ligase (Exosortase A-associated)</fullName>
    </submittedName>
</protein>
<evidence type="ECO:0000313" key="9">
    <source>
        <dbReference type="Proteomes" id="UP000295367"/>
    </source>
</evidence>
<comment type="caution">
    <text evidence="8">The sequence shown here is derived from an EMBL/GenBank/DDBJ whole genome shotgun (WGS) entry which is preliminary data.</text>
</comment>
<dbReference type="InterPro" id="IPR017528">
    <property type="entry name" value="CHP03097O-antigen_lig-rel"/>
</dbReference>
<proteinExistence type="predicted"/>
<reference evidence="8 9" key="1">
    <citation type="submission" date="2019-03" db="EMBL/GenBank/DDBJ databases">
        <title>Genomic Encyclopedia of Type Strains, Phase IV (KMG-IV): sequencing the most valuable type-strain genomes for metagenomic binning, comparative biology and taxonomic classification.</title>
        <authorList>
            <person name="Goeker M."/>
        </authorList>
    </citation>
    <scope>NUCLEOTIDE SEQUENCE [LARGE SCALE GENOMIC DNA]</scope>
    <source>
        <strain evidence="8 9">DSM 100309</strain>
    </source>
</reference>
<name>A0A4R3Y8V9_9PROT</name>
<dbReference type="NCBIfam" id="TIGR03097">
    <property type="entry name" value="PEP_O_lig_1"/>
    <property type="match status" value="1"/>
</dbReference>
<dbReference type="InterPro" id="IPR045979">
    <property type="entry name" value="DUF5935"/>
</dbReference>
<evidence type="ECO:0000256" key="2">
    <source>
        <dbReference type="ARBA" id="ARBA00022692"/>
    </source>
</evidence>
<keyword evidence="2 5" id="KW-0812">Transmembrane</keyword>
<feature type="domain" description="DUF5935" evidence="7">
    <location>
        <begin position="4"/>
        <end position="194"/>
    </location>
</feature>